<keyword evidence="9" id="KW-1185">Reference proteome</keyword>
<evidence type="ECO:0000256" key="2">
    <source>
        <dbReference type="ARBA" id="ARBA00022490"/>
    </source>
</evidence>
<name>A0A1N6WUE6_9FIRM</name>
<organism evidence="8 9">
    <name type="scientific">Halanaerobium kushneri</name>
    <dbReference type="NCBI Taxonomy" id="56779"/>
    <lineage>
        <taxon>Bacteria</taxon>
        <taxon>Bacillati</taxon>
        <taxon>Bacillota</taxon>
        <taxon>Clostridia</taxon>
        <taxon>Halanaerobiales</taxon>
        <taxon>Halanaerobiaceae</taxon>
        <taxon>Halanaerobium</taxon>
    </lineage>
</organism>
<dbReference type="SUPFAM" id="SSF51569">
    <property type="entry name" value="Aldolase"/>
    <property type="match status" value="1"/>
</dbReference>
<dbReference type="GO" id="GO:0006018">
    <property type="term" value="P:2-deoxyribose 1-phosphate catabolic process"/>
    <property type="evidence" value="ECO:0007669"/>
    <property type="project" value="UniProtKB-UniRule"/>
</dbReference>
<reference evidence="9" key="1">
    <citation type="submission" date="2017-01" db="EMBL/GenBank/DDBJ databases">
        <authorList>
            <person name="Varghese N."/>
            <person name="Submissions S."/>
        </authorList>
    </citation>
    <scope>NUCLEOTIDE SEQUENCE [LARGE SCALE GENOMIC DNA]</scope>
    <source>
        <strain evidence="9">ATCC 700103</strain>
    </source>
</reference>
<feature type="active site" description="Proton donor/acceptor" evidence="7">
    <location>
        <position position="92"/>
    </location>
</feature>
<evidence type="ECO:0000313" key="9">
    <source>
        <dbReference type="Proteomes" id="UP000185669"/>
    </source>
</evidence>
<comment type="function">
    <text evidence="6 7">Catalyzes a reversible aldol reaction between acetaldehyde and D-glyceraldehyde 3-phosphate to generate 2-deoxy-D-ribose 5-phosphate.</text>
</comment>
<evidence type="ECO:0000256" key="7">
    <source>
        <dbReference type="HAMAP-Rule" id="MF_00114"/>
    </source>
</evidence>
<evidence type="ECO:0000313" key="8">
    <source>
        <dbReference type="EMBL" id="SIQ93645.1"/>
    </source>
</evidence>
<evidence type="ECO:0000256" key="6">
    <source>
        <dbReference type="ARBA" id="ARBA00056337"/>
    </source>
</evidence>
<protein>
    <recommendedName>
        <fullName evidence="7">Deoxyribose-phosphate aldolase</fullName>
        <shortName evidence="7">DERA</shortName>
        <ecNumber evidence="7">4.1.2.4</ecNumber>
    </recommendedName>
    <alternativeName>
        <fullName evidence="7">2-deoxy-D-ribose 5-phosphate aldolase</fullName>
    </alternativeName>
    <alternativeName>
        <fullName evidence="7">Phosphodeoxyriboaldolase</fullName>
        <shortName evidence="7">Deoxyriboaldolase</shortName>
    </alternativeName>
</protein>
<evidence type="ECO:0000256" key="3">
    <source>
        <dbReference type="ARBA" id="ARBA00023239"/>
    </source>
</evidence>
<sequence>MTKKEIAGMIDHTILGAEVTKTAVREKCREAKEYNFASVCANPDQVTLIAEELADSPVKVCTVIGFPLGVNATMTKVAEAEIAAAEGADELDMVIKVGALKEGDYELVKNDIKAVVEAAGDKLVKVIIETCYLTDQEKVKACELAKEAGADFVKTSTGFGSGGATVEDIALMRKTVGKEMGVKASGGIHSLEEAKAMIEAGATRIGASSGVQIIEGNEVNSDY</sequence>
<dbReference type="FunFam" id="3.20.20.70:FF:000044">
    <property type="entry name" value="Deoxyribose-phosphate aldolase"/>
    <property type="match status" value="1"/>
</dbReference>
<dbReference type="Proteomes" id="UP000185669">
    <property type="component" value="Unassembled WGS sequence"/>
</dbReference>
<keyword evidence="3 7" id="KW-0456">Lyase</keyword>
<dbReference type="Gene3D" id="3.20.20.70">
    <property type="entry name" value="Aldolase class I"/>
    <property type="match status" value="1"/>
</dbReference>
<accession>A0A1N6WUE6</accession>
<dbReference type="SMART" id="SM01133">
    <property type="entry name" value="DeoC"/>
    <property type="match status" value="1"/>
</dbReference>
<feature type="active site" description="Proton donor/acceptor" evidence="7">
    <location>
        <position position="183"/>
    </location>
</feature>
<keyword evidence="2 7" id="KW-0963">Cytoplasm</keyword>
<dbReference type="Pfam" id="PF01791">
    <property type="entry name" value="DeoC"/>
    <property type="match status" value="1"/>
</dbReference>
<dbReference type="NCBIfam" id="TIGR00126">
    <property type="entry name" value="deoC"/>
    <property type="match status" value="1"/>
</dbReference>
<dbReference type="GO" id="GO:0004139">
    <property type="term" value="F:deoxyribose-phosphate aldolase activity"/>
    <property type="evidence" value="ECO:0007669"/>
    <property type="project" value="UniProtKB-UniRule"/>
</dbReference>
<dbReference type="InterPro" id="IPR002915">
    <property type="entry name" value="DeoC/FbaB/LacD_aldolase"/>
</dbReference>
<dbReference type="InterPro" id="IPR011343">
    <property type="entry name" value="DeoC"/>
</dbReference>
<comment type="catalytic activity">
    <reaction evidence="5 7">
        <text>2-deoxy-D-ribose 5-phosphate = D-glyceraldehyde 3-phosphate + acetaldehyde</text>
        <dbReference type="Rhea" id="RHEA:12821"/>
        <dbReference type="ChEBI" id="CHEBI:15343"/>
        <dbReference type="ChEBI" id="CHEBI:59776"/>
        <dbReference type="ChEBI" id="CHEBI:62877"/>
        <dbReference type="EC" id="4.1.2.4"/>
    </reaction>
</comment>
<dbReference type="CDD" id="cd00959">
    <property type="entry name" value="DeoC"/>
    <property type="match status" value="1"/>
</dbReference>
<comment type="similarity">
    <text evidence="1 7">Belongs to the DeoC/FbaB aldolase family. DeoC type 1 subfamily.</text>
</comment>
<gene>
    <name evidence="7" type="primary">deoC</name>
    <name evidence="8" type="ORF">SAMN05421834_11066</name>
</gene>
<dbReference type="HAMAP" id="MF_00114">
    <property type="entry name" value="DeoC_type1"/>
    <property type="match status" value="1"/>
</dbReference>
<dbReference type="RefSeq" id="WP_076544922.1">
    <property type="nucleotide sequence ID" value="NZ_FTNC01000010.1"/>
</dbReference>
<dbReference type="PANTHER" id="PTHR10889">
    <property type="entry name" value="DEOXYRIBOSE-PHOSPHATE ALDOLASE"/>
    <property type="match status" value="1"/>
</dbReference>
<dbReference type="InterPro" id="IPR028581">
    <property type="entry name" value="DeoC_typeI"/>
</dbReference>
<dbReference type="PANTHER" id="PTHR10889:SF1">
    <property type="entry name" value="DEOXYRIBOSE-PHOSPHATE ALDOLASE"/>
    <property type="match status" value="1"/>
</dbReference>
<comment type="pathway">
    <text evidence="7">Carbohydrate degradation; 2-deoxy-D-ribose 1-phosphate degradation; D-glyceraldehyde 3-phosphate and acetaldehyde from 2-deoxy-alpha-D-ribose 1-phosphate: step 2/2.</text>
</comment>
<dbReference type="UniPathway" id="UPA00002">
    <property type="reaction ID" value="UER00468"/>
</dbReference>
<dbReference type="PIRSF" id="PIRSF001357">
    <property type="entry name" value="DeoC"/>
    <property type="match status" value="1"/>
</dbReference>
<feature type="active site" description="Schiff-base intermediate with acetaldehyde" evidence="7">
    <location>
        <position position="154"/>
    </location>
</feature>
<proteinExistence type="inferred from homology"/>
<dbReference type="GO" id="GO:0016052">
    <property type="term" value="P:carbohydrate catabolic process"/>
    <property type="evidence" value="ECO:0007669"/>
    <property type="project" value="TreeGrafter"/>
</dbReference>
<evidence type="ECO:0000256" key="5">
    <source>
        <dbReference type="ARBA" id="ARBA00048791"/>
    </source>
</evidence>
<dbReference type="GO" id="GO:0005737">
    <property type="term" value="C:cytoplasm"/>
    <property type="evidence" value="ECO:0007669"/>
    <property type="project" value="UniProtKB-SubCell"/>
</dbReference>
<dbReference type="InterPro" id="IPR013785">
    <property type="entry name" value="Aldolase_TIM"/>
</dbReference>
<keyword evidence="4 7" id="KW-0704">Schiff base</keyword>
<dbReference type="GO" id="GO:0009264">
    <property type="term" value="P:deoxyribonucleotide catabolic process"/>
    <property type="evidence" value="ECO:0007669"/>
    <property type="project" value="UniProtKB-UniRule"/>
</dbReference>
<dbReference type="STRING" id="56779.SAMN05421834_11066"/>
<dbReference type="AlphaFoldDB" id="A0A1N6WUE6"/>
<dbReference type="OrthoDB" id="9778711at2"/>
<dbReference type="EMBL" id="FTNC01000010">
    <property type="protein sequence ID" value="SIQ93645.1"/>
    <property type="molecule type" value="Genomic_DNA"/>
</dbReference>
<evidence type="ECO:0000256" key="4">
    <source>
        <dbReference type="ARBA" id="ARBA00023270"/>
    </source>
</evidence>
<evidence type="ECO:0000256" key="1">
    <source>
        <dbReference type="ARBA" id="ARBA00010936"/>
    </source>
</evidence>
<comment type="subcellular location">
    <subcellularLocation>
        <location evidence="7">Cytoplasm</location>
    </subcellularLocation>
</comment>
<dbReference type="EC" id="4.1.2.4" evidence="7"/>